<protein>
    <submittedName>
        <fullName evidence="1">Uncharacterized protein</fullName>
    </submittedName>
</protein>
<dbReference type="PANTHER" id="PTHR33327">
    <property type="entry name" value="ENDONUCLEASE"/>
    <property type="match status" value="1"/>
</dbReference>
<evidence type="ECO:0000313" key="2">
    <source>
        <dbReference type="Proteomes" id="UP000752696"/>
    </source>
</evidence>
<accession>A0A6V7H4A9</accession>
<dbReference type="AlphaFoldDB" id="A0A6V7H4A9"/>
<name>A0A6V7H4A9_9HYME</name>
<sequence>MGDEKPSHFLQRLRNLAGNNVPDSILKTVFLEQIPTSLHDILMASDSNDLARLAALADKITEFKSSQVSAMSQRNATFETNNVQDNNMATGTRLKNHRANQTNDSIEDGKAPTRTSTLEKTFKTLQQTSYSSTTITSCRNTGLCYYHRRFGQQACRCTTPCPWRSTPSERNTVTATPTEN</sequence>
<comment type="caution">
    <text evidence="1">The sequence shown here is derived from an EMBL/GenBank/DDBJ whole genome shotgun (WGS) entry which is preliminary data.</text>
</comment>
<evidence type="ECO:0000313" key="1">
    <source>
        <dbReference type="EMBL" id="CAD1473095.1"/>
    </source>
</evidence>
<reference evidence="1" key="1">
    <citation type="submission" date="2020-07" db="EMBL/GenBank/DDBJ databases">
        <authorList>
            <person name="Nazaruddin N."/>
        </authorList>
    </citation>
    <scope>NUCLEOTIDE SEQUENCE</scope>
</reference>
<dbReference type="OrthoDB" id="7617128at2759"/>
<gene>
    <name evidence="1" type="ORF">MHI_LOCUS352565</name>
</gene>
<keyword evidence="2" id="KW-1185">Reference proteome</keyword>
<dbReference type="EMBL" id="CAJDYZ010006146">
    <property type="protein sequence ID" value="CAD1473095.1"/>
    <property type="molecule type" value="Genomic_DNA"/>
</dbReference>
<organism evidence="1 2">
    <name type="scientific">Heterotrigona itama</name>
    <dbReference type="NCBI Taxonomy" id="395501"/>
    <lineage>
        <taxon>Eukaryota</taxon>
        <taxon>Metazoa</taxon>
        <taxon>Ecdysozoa</taxon>
        <taxon>Arthropoda</taxon>
        <taxon>Hexapoda</taxon>
        <taxon>Insecta</taxon>
        <taxon>Pterygota</taxon>
        <taxon>Neoptera</taxon>
        <taxon>Endopterygota</taxon>
        <taxon>Hymenoptera</taxon>
        <taxon>Apocrita</taxon>
        <taxon>Aculeata</taxon>
        <taxon>Apoidea</taxon>
        <taxon>Anthophila</taxon>
        <taxon>Apidae</taxon>
        <taxon>Heterotrigona</taxon>
    </lineage>
</organism>
<dbReference type="PANTHER" id="PTHR33327:SF3">
    <property type="entry name" value="RNA-DIRECTED DNA POLYMERASE"/>
    <property type="match status" value="1"/>
</dbReference>
<proteinExistence type="predicted"/>
<dbReference type="Proteomes" id="UP000752696">
    <property type="component" value="Unassembled WGS sequence"/>
</dbReference>